<sequence>MKYDLLFGMNYDLPLRNSELDG</sequence>
<accession>A0A0E9PF79</accession>
<evidence type="ECO:0000313" key="1">
    <source>
        <dbReference type="EMBL" id="JAH02917.1"/>
    </source>
</evidence>
<dbReference type="EMBL" id="GBXM01105660">
    <property type="protein sequence ID" value="JAH02917.1"/>
    <property type="molecule type" value="Transcribed_RNA"/>
</dbReference>
<reference evidence="1" key="1">
    <citation type="submission" date="2014-11" db="EMBL/GenBank/DDBJ databases">
        <authorList>
            <person name="Amaro Gonzalez C."/>
        </authorList>
    </citation>
    <scope>NUCLEOTIDE SEQUENCE</scope>
</reference>
<name>A0A0E9PF79_ANGAN</name>
<proteinExistence type="predicted"/>
<organism evidence="1">
    <name type="scientific">Anguilla anguilla</name>
    <name type="common">European freshwater eel</name>
    <name type="synonym">Muraena anguilla</name>
    <dbReference type="NCBI Taxonomy" id="7936"/>
    <lineage>
        <taxon>Eukaryota</taxon>
        <taxon>Metazoa</taxon>
        <taxon>Chordata</taxon>
        <taxon>Craniata</taxon>
        <taxon>Vertebrata</taxon>
        <taxon>Euteleostomi</taxon>
        <taxon>Actinopterygii</taxon>
        <taxon>Neopterygii</taxon>
        <taxon>Teleostei</taxon>
        <taxon>Anguilliformes</taxon>
        <taxon>Anguillidae</taxon>
        <taxon>Anguilla</taxon>
    </lineage>
</organism>
<dbReference type="AlphaFoldDB" id="A0A0E9PF79"/>
<reference evidence="1" key="2">
    <citation type="journal article" date="2015" name="Fish Shellfish Immunol.">
        <title>Early steps in the European eel (Anguilla anguilla)-Vibrio vulnificus interaction in the gills: Role of the RtxA13 toxin.</title>
        <authorList>
            <person name="Callol A."/>
            <person name="Pajuelo D."/>
            <person name="Ebbesson L."/>
            <person name="Teles M."/>
            <person name="MacKenzie S."/>
            <person name="Amaro C."/>
        </authorList>
    </citation>
    <scope>NUCLEOTIDE SEQUENCE</scope>
</reference>
<protein>
    <submittedName>
        <fullName evidence="1">Uncharacterized protein</fullName>
    </submittedName>
</protein>